<gene>
    <name evidence="1" type="ORF">B296_00000349</name>
</gene>
<evidence type="ECO:0000313" key="1">
    <source>
        <dbReference type="EMBL" id="RRT82749.1"/>
    </source>
</evidence>
<reference evidence="1 2" key="1">
    <citation type="journal article" date="2014" name="Agronomy (Basel)">
        <title>A Draft Genome Sequence for Ensete ventricosum, the Drought-Tolerant Tree Against Hunger.</title>
        <authorList>
            <person name="Harrison J."/>
            <person name="Moore K.A."/>
            <person name="Paszkiewicz K."/>
            <person name="Jones T."/>
            <person name="Grant M."/>
            <person name="Ambacheew D."/>
            <person name="Muzemil S."/>
            <person name="Studholme D.J."/>
        </authorList>
    </citation>
    <scope>NUCLEOTIDE SEQUENCE [LARGE SCALE GENOMIC DNA]</scope>
</reference>
<organism evidence="1 2">
    <name type="scientific">Ensete ventricosum</name>
    <name type="common">Abyssinian banana</name>
    <name type="synonym">Musa ensete</name>
    <dbReference type="NCBI Taxonomy" id="4639"/>
    <lineage>
        <taxon>Eukaryota</taxon>
        <taxon>Viridiplantae</taxon>
        <taxon>Streptophyta</taxon>
        <taxon>Embryophyta</taxon>
        <taxon>Tracheophyta</taxon>
        <taxon>Spermatophyta</taxon>
        <taxon>Magnoliopsida</taxon>
        <taxon>Liliopsida</taxon>
        <taxon>Zingiberales</taxon>
        <taxon>Musaceae</taxon>
        <taxon>Ensete</taxon>
    </lineage>
</organism>
<dbReference type="Proteomes" id="UP000287651">
    <property type="component" value="Unassembled WGS sequence"/>
</dbReference>
<name>A0A427B2P5_ENSVE</name>
<evidence type="ECO:0000313" key="2">
    <source>
        <dbReference type="Proteomes" id="UP000287651"/>
    </source>
</evidence>
<dbReference type="EMBL" id="AMZH03000633">
    <property type="protein sequence ID" value="RRT82749.1"/>
    <property type="molecule type" value="Genomic_DNA"/>
</dbReference>
<accession>A0A427B2P5</accession>
<protein>
    <submittedName>
        <fullName evidence="1">Uncharacterized protein</fullName>
    </submittedName>
</protein>
<proteinExistence type="predicted"/>
<dbReference type="AlphaFoldDB" id="A0A427B2P5"/>
<sequence length="99" mass="11065">MPLAPDHHVFCQHKVQKRRGLSAQTSTLGNGKKSYLVVYDYRAGFWGVMGHPCLGILPLSVDLAKLSDGSFQICLLPRHFTIIEKVKHGYGMRVPKVFA</sequence>
<comment type="caution">
    <text evidence="1">The sequence shown here is derived from an EMBL/GenBank/DDBJ whole genome shotgun (WGS) entry which is preliminary data.</text>
</comment>